<keyword evidence="2" id="KW-1185">Reference proteome</keyword>
<evidence type="ECO:0000313" key="2">
    <source>
        <dbReference type="Proteomes" id="UP000095283"/>
    </source>
</evidence>
<dbReference type="WBParaSite" id="Hba_18178">
    <property type="protein sequence ID" value="Hba_18178"/>
    <property type="gene ID" value="Hba_18178"/>
</dbReference>
<dbReference type="InterPro" id="IPR039161">
    <property type="entry name" value="C19orf47-like"/>
</dbReference>
<dbReference type="Proteomes" id="UP000095283">
    <property type="component" value="Unplaced"/>
</dbReference>
<dbReference type="InterPro" id="IPR001810">
    <property type="entry name" value="F-box_dom"/>
</dbReference>
<dbReference type="AlphaFoldDB" id="A0A1I7XKY3"/>
<dbReference type="InterPro" id="IPR013761">
    <property type="entry name" value="SAM/pointed_sf"/>
</dbReference>
<name>A0A1I7XKY3_HETBA</name>
<evidence type="ECO:0000313" key="3">
    <source>
        <dbReference type="WBParaSite" id="Hba_18178"/>
    </source>
</evidence>
<sequence>MLGDLPNELLLHMLRLLNEKDIQSFAQTCTNDFRDFASRLFISMLPDILHIKCRDLDDSVKGLVEIISGEMWGKTVVIEMDKCTLDESQLGSFLRFLSPFHLQLCGHFDRSVITDDVLPWSSLYSLFIGVNRMDNITRSKLTGITIVRIVKNWSSRYGHDEKSITSLRSIPNYKEREFTIDIIDCNITSNDFSRIGKILFGIPHLTTEQIRIHRLTKPLIQMAINSILSAFHSFTSDEAWRQLTLDPLDIEKNIELYHCNCTAPQSVSNEQVHAKECLNAESRQVSARCMTGSSFSFLLVYLLVFQLDMLRVFKKTGILLVFLFVTFKLNSIFRITKDMLPDLDKATLAELGVVKIGDQLAILRRIKDSGSALISNEPKVHVKITGPRIDKVTSGPVGQYRKGRLPPDRHEIYHIKMPEGNTDRTRKIMKTANLMRKNGLAVRGTTGVRQGGRSVSPVDKNSVAVRRMRMDRAEVSSTTDPLIDRLGVRGLHSDRGRVQKRSTVRSSDLFSRAVASTIMDNEQTNIRVRVPVGGGIAVRNAIAANTVTSRLSRTGLPRITVNLGEGITSRVRRGPQKAPISGRLKVVNPSIRQRISMRSRRGFQVASLPVEYLDNSEEELIEEDIEMTEDYGDDFDDIEFEDNVRTSVYDRLSSYGGYSLELPRV</sequence>
<protein>
    <submittedName>
        <fullName evidence="3">F-box domain-containing protein</fullName>
    </submittedName>
</protein>
<reference evidence="3" key="1">
    <citation type="submission" date="2016-11" db="UniProtKB">
        <authorList>
            <consortium name="WormBaseParasite"/>
        </authorList>
    </citation>
    <scope>IDENTIFICATION</scope>
</reference>
<feature type="domain" description="F-box" evidence="1">
    <location>
        <begin position="1"/>
        <end position="44"/>
    </location>
</feature>
<dbReference type="Gene3D" id="1.10.150.50">
    <property type="entry name" value="Transcription Factor, Ets-1"/>
    <property type="match status" value="1"/>
</dbReference>
<dbReference type="GO" id="GO:0005634">
    <property type="term" value="C:nucleus"/>
    <property type="evidence" value="ECO:0007669"/>
    <property type="project" value="TreeGrafter"/>
</dbReference>
<dbReference type="PROSITE" id="PS50181">
    <property type="entry name" value="FBOX"/>
    <property type="match status" value="1"/>
</dbReference>
<organism evidence="2 3">
    <name type="scientific">Heterorhabditis bacteriophora</name>
    <name type="common">Entomopathogenic nematode worm</name>
    <dbReference type="NCBI Taxonomy" id="37862"/>
    <lineage>
        <taxon>Eukaryota</taxon>
        <taxon>Metazoa</taxon>
        <taxon>Ecdysozoa</taxon>
        <taxon>Nematoda</taxon>
        <taxon>Chromadorea</taxon>
        <taxon>Rhabditida</taxon>
        <taxon>Rhabditina</taxon>
        <taxon>Rhabditomorpha</taxon>
        <taxon>Strongyloidea</taxon>
        <taxon>Heterorhabditidae</taxon>
        <taxon>Heterorhabditis</taxon>
    </lineage>
</organism>
<accession>A0A1I7XKY3</accession>
<dbReference type="PANTHER" id="PTHR21359:SF1">
    <property type="entry name" value="DUF5577 DOMAIN-CONTAINING PROTEIN"/>
    <property type="match status" value="1"/>
</dbReference>
<evidence type="ECO:0000259" key="1">
    <source>
        <dbReference type="PROSITE" id="PS50181"/>
    </source>
</evidence>
<proteinExistence type="predicted"/>
<dbReference type="PANTHER" id="PTHR21359">
    <property type="entry name" value="DUF5577 DOMAIN-CONTAINING PROTEIN"/>
    <property type="match status" value="1"/>
</dbReference>